<feature type="DNA-binding region" description="H-T-H motif" evidence="4">
    <location>
        <begin position="56"/>
        <end position="75"/>
    </location>
</feature>
<protein>
    <submittedName>
        <fullName evidence="6">Transcriptional regulator, TetR family</fullName>
    </submittedName>
</protein>
<dbReference type="PANTHER" id="PTHR47506">
    <property type="entry name" value="TRANSCRIPTIONAL REGULATORY PROTEIN"/>
    <property type="match status" value="1"/>
</dbReference>
<dbReference type="EMBL" id="FXTG01000015">
    <property type="protein sequence ID" value="SMO92479.1"/>
    <property type="molecule type" value="Genomic_DNA"/>
</dbReference>
<name>A0ABY1N526_9ACTN</name>
<dbReference type="Pfam" id="PF00440">
    <property type="entry name" value="TetR_N"/>
    <property type="match status" value="1"/>
</dbReference>
<evidence type="ECO:0000256" key="2">
    <source>
        <dbReference type="ARBA" id="ARBA00023125"/>
    </source>
</evidence>
<reference evidence="6 7" key="1">
    <citation type="submission" date="2017-05" db="EMBL/GenBank/DDBJ databases">
        <authorList>
            <person name="Varghese N."/>
            <person name="Submissions S."/>
        </authorList>
    </citation>
    <scope>NUCLEOTIDE SEQUENCE [LARGE SCALE GENOMIC DNA]</scope>
    <source>
        <strain evidence="6 7">DSM 45139</strain>
    </source>
</reference>
<keyword evidence="7" id="KW-1185">Reference proteome</keyword>
<dbReference type="SUPFAM" id="SSF46689">
    <property type="entry name" value="Homeodomain-like"/>
    <property type="match status" value="1"/>
</dbReference>
<dbReference type="Gene3D" id="1.10.357.10">
    <property type="entry name" value="Tetracycline Repressor, domain 2"/>
    <property type="match status" value="1"/>
</dbReference>
<dbReference type="PRINTS" id="PR00455">
    <property type="entry name" value="HTHTETR"/>
</dbReference>
<proteinExistence type="predicted"/>
<dbReference type="InterPro" id="IPR001647">
    <property type="entry name" value="HTH_TetR"/>
</dbReference>
<evidence type="ECO:0000256" key="4">
    <source>
        <dbReference type="PROSITE-ProRule" id="PRU00335"/>
    </source>
</evidence>
<organism evidence="6 7">
    <name type="scientific">Dietzia kunjamensis subsp. schimae</name>
    <dbReference type="NCBI Taxonomy" id="498198"/>
    <lineage>
        <taxon>Bacteria</taxon>
        <taxon>Bacillati</taxon>
        <taxon>Actinomycetota</taxon>
        <taxon>Actinomycetes</taxon>
        <taxon>Mycobacteriales</taxon>
        <taxon>Dietziaceae</taxon>
        <taxon>Dietzia</taxon>
    </lineage>
</organism>
<sequence>MGPVSAARGTGPVVSEVTADSVYPVTSTRSTKPGPRERLLATATRLFSTDGIRAVGIDRILREAGVAKASLYNTYGSKDELVVAYLRSVAERDRDLWRRRADLAPDARGRILALFDIVREQVEPAMPGSCHLAAAIEFPSPATDGERAIRAAVADQRQWVAETLRSELAGMGLEDPDNITDLADRLALLHDGSVTAAMLGEVRTTAMTARSMAELILGMVTDPM</sequence>
<evidence type="ECO:0000259" key="5">
    <source>
        <dbReference type="PROSITE" id="PS50977"/>
    </source>
</evidence>
<evidence type="ECO:0000256" key="1">
    <source>
        <dbReference type="ARBA" id="ARBA00023015"/>
    </source>
</evidence>
<comment type="caution">
    <text evidence="6">The sequence shown here is derived from an EMBL/GenBank/DDBJ whole genome shotgun (WGS) entry which is preliminary data.</text>
</comment>
<accession>A0ABY1N526</accession>
<gene>
    <name evidence="6" type="ORF">SAMN06265174_11514</name>
</gene>
<evidence type="ECO:0000313" key="6">
    <source>
        <dbReference type="EMBL" id="SMO92479.1"/>
    </source>
</evidence>
<keyword evidence="1" id="KW-0805">Transcription regulation</keyword>
<dbReference type="PROSITE" id="PS50977">
    <property type="entry name" value="HTH_TETR_2"/>
    <property type="match status" value="1"/>
</dbReference>
<keyword evidence="3" id="KW-0804">Transcription</keyword>
<evidence type="ECO:0000313" key="7">
    <source>
        <dbReference type="Proteomes" id="UP000315460"/>
    </source>
</evidence>
<keyword evidence="2 4" id="KW-0238">DNA-binding</keyword>
<dbReference type="PANTHER" id="PTHR47506:SF3">
    <property type="entry name" value="HTH-TYPE TRANSCRIPTIONAL REGULATOR LMRA"/>
    <property type="match status" value="1"/>
</dbReference>
<dbReference type="Proteomes" id="UP000315460">
    <property type="component" value="Unassembled WGS sequence"/>
</dbReference>
<dbReference type="InterPro" id="IPR009057">
    <property type="entry name" value="Homeodomain-like_sf"/>
</dbReference>
<evidence type="ECO:0000256" key="3">
    <source>
        <dbReference type="ARBA" id="ARBA00023163"/>
    </source>
</evidence>
<feature type="domain" description="HTH tetR-type" evidence="5">
    <location>
        <begin position="33"/>
        <end position="93"/>
    </location>
</feature>